<dbReference type="AlphaFoldDB" id="A0A4U0H4A5"/>
<proteinExistence type="predicted"/>
<feature type="DNA-binding region" description="H-T-H motif" evidence="2">
    <location>
        <begin position="37"/>
        <end position="56"/>
    </location>
</feature>
<accession>A0A4U0H4A5</accession>
<comment type="caution">
    <text evidence="4">The sequence shown here is derived from an EMBL/GenBank/DDBJ whole genome shotgun (WGS) entry which is preliminary data.</text>
</comment>
<dbReference type="Proteomes" id="UP000309872">
    <property type="component" value="Unassembled WGS sequence"/>
</dbReference>
<evidence type="ECO:0000313" key="5">
    <source>
        <dbReference type="Proteomes" id="UP000309872"/>
    </source>
</evidence>
<evidence type="ECO:0000259" key="3">
    <source>
        <dbReference type="PROSITE" id="PS50977"/>
    </source>
</evidence>
<protein>
    <submittedName>
        <fullName evidence="4">TetR/AcrR family transcriptional regulator</fullName>
    </submittedName>
</protein>
<dbReference type="Gene3D" id="1.10.357.10">
    <property type="entry name" value="Tetracycline Repressor, domain 2"/>
    <property type="match status" value="1"/>
</dbReference>
<feature type="domain" description="HTH tetR-type" evidence="3">
    <location>
        <begin position="14"/>
        <end position="74"/>
    </location>
</feature>
<evidence type="ECO:0000256" key="1">
    <source>
        <dbReference type="ARBA" id="ARBA00023125"/>
    </source>
</evidence>
<organism evidence="4 5">
    <name type="scientific">Sphingobacterium alkalisoli</name>
    <dbReference type="NCBI Taxonomy" id="1874115"/>
    <lineage>
        <taxon>Bacteria</taxon>
        <taxon>Pseudomonadati</taxon>
        <taxon>Bacteroidota</taxon>
        <taxon>Sphingobacteriia</taxon>
        <taxon>Sphingobacteriales</taxon>
        <taxon>Sphingobacteriaceae</taxon>
        <taxon>Sphingobacterium</taxon>
    </lineage>
</organism>
<keyword evidence="5" id="KW-1185">Reference proteome</keyword>
<dbReference type="EMBL" id="SUKA01000002">
    <property type="protein sequence ID" value="TJY66418.1"/>
    <property type="molecule type" value="Genomic_DNA"/>
</dbReference>
<sequence length="214" mass="24130">MARKTYKGEKNDKERTMNKLIQAVGSVIEKYGYTGLNIANISNEAGVDRKLISLYFDTVDNLVETYIKGKDYWVAASVGAMEMLAKTANAGSREFLETLLINQIDHFSKDEEMQKVVLWQISEKSDIMSHVTQSRERLSSLFFPFSDRELAGKDVDLRAVSSLLVAGIYYLVLHAKSTDSTFCEIDLTTEEGMDRIKNAVKTVLKQTYDGAKDK</sequence>
<evidence type="ECO:0000313" key="4">
    <source>
        <dbReference type="EMBL" id="TJY66418.1"/>
    </source>
</evidence>
<dbReference type="PROSITE" id="PS50977">
    <property type="entry name" value="HTH_TETR_2"/>
    <property type="match status" value="1"/>
</dbReference>
<dbReference type="RefSeq" id="WP_136819769.1">
    <property type="nucleotide sequence ID" value="NZ_BMJX01000002.1"/>
</dbReference>
<gene>
    <name evidence="4" type="ORF">FAZ19_05710</name>
</gene>
<dbReference type="OrthoDB" id="836882at2"/>
<dbReference type="GO" id="GO:0003677">
    <property type="term" value="F:DNA binding"/>
    <property type="evidence" value="ECO:0007669"/>
    <property type="project" value="UniProtKB-UniRule"/>
</dbReference>
<keyword evidence="1 2" id="KW-0238">DNA-binding</keyword>
<evidence type="ECO:0000256" key="2">
    <source>
        <dbReference type="PROSITE-ProRule" id="PRU00335"/>
    </source>
</evidence>
<reference evidence="4 5" key="1">
    <citation type="submission" date="2019-04" db="EMBL/GenBank/DDBJ databases">
        <title>Sphingobacterium olei sp. nov., isolated from oil-contaminated soil.</title>
        <authorList>
            <person name="Liu B."/>
        </authorList>
    </citation>
    <scope>NUCLEOTIDE SEQUENCE [LARGE SCALE GENOMIC DNA]</scope>
    <source>
        <strain evidence="4 5">Y3L14</strain>
    </source>
</reference>
<dbReference type="SUPFAM" id="SSF46689">
    <property type="entry name" value="Homeodomain-like"/>
    <property type="match status" value="1"/>
</dbReference>
<dbReference type="InterPro" id="IPR009057">
    <property type="entry name" value="Homeodomain-like_sf"/>
</dbReference>
<dbReference type="InterPro" id="IPR001647">
    <property type="entry name" value="HTH_TetR"/>
</dbReference>
<name>A0A4U0H4A5_9SPHI</name>